<dbReference type="Pfam" id="PF18911">
    <property type="entry name" value="PKD_4"/>
    <property type="match status" value="1"/>
</dbReference>
<organism evidence="3 4">
    <name type="scientific">Marinoscillum furvescens DSM 4134</name>
    <dbReference type="NCBI Taxonomy" id="1122208"/>
    <lineage>
        <taxon>Bacteria</taxon>
        <taxon>Pseudomonadati</taxon>
        <taxon>Bacteroidota</taxon>
        <taxon>Cytophagia</taxon>
        <taxon>Cytophagales</taxon>
        <taxon>Reichenbachiellaceae</taxon>
        <taxon>Marinoscillum</taxon>
    </lineage>
</organism>
<dbReference type="Pfam" id="PF13360">
    <property type="entry name" value="PQQ_2"/>
    <property type="match status" value="1"/>
</dbReference>
<accession>A0A3D9L175</accession>
<feature type="chain" id="PRO_5017620524" evidence="1">
    <location>
        <begin position="22"/>
        <end position="485"/>
    </location>
</feature>
<dbReference type="AlphaFoldDB" id="A0A3D9L175"/>
<dbReference type="InterPro" id="IPR013783">
    <property type="entry name" value="Ig-like_fold"/>
</dbReference>
<evidence type="ECO:0000259" key="2">
    <source>
        <dbReference type="PROSITE" id="PS50093"/>
    </source>
</evidence>
<dbReference type="PROSITE" id="PS50093">
    <property type="entry name" value="PKD"/>
    <property type="match status" value="1"/>
</dbReference>
<dbReference type="Gene3D" id="2.40.128.630">
    <property type="match status" value="1"/>
</dbReference>
<dbReference type="Proteomes" id="UP000256779">
    <property type="component" value="Unassembled WGS sequence"/>
</dbReference>
<gene>
    <name evidence="3" type="ORF">C7460_11426</name>
</gene>
<sequence>MNYYTSLAVLLLGLCLLSACSEDEPEKENELPVALFAAAPTAATVGDEIAFTDQSGDNDGEITSWAWDFGDGNTSAEQNPTHTYAEAGDYTVSLTVSDDKEATAHYSLEISVTSFKELWTAQIGTASISPSAPAVGADGTLYFGSQDFNVYAVNPEDGSVKWTFATGGKVRSHAAVGADGTIYVPAQDSKLYALTSSGSKSWEYPFEASIFNASPVIGSDGTIYQGADDNKLHAISSSGSNVWTFETGGKIRTDVALAKDGTIYLASQDGKLYALKADGTSKWTYDAGATLNASPILDDAGVVYFGDDAGVFHAVNTNGTAKWTFTTADNNPFLGGAVLGTDGTIYTGTKRGGLTSAAIFYAIGADGTEKWKHDFAPDSEEPSFQSDVLGTPTVGADGTIYVTFNDGNLYAFKEDGSIKFTYKVATDDPAERWDQAIWTSPALTDEGNIYFQDYSGNVYGLQVSASGLADSAWPTRGRNLKRSGL</sequence>
<dbReference type="PANTHER" id="PTHR34512">
    <property type="entry name" value="CELL SURFACE PROTEIN"/>
    <property type="match status" value="1"/>
</dbReference>
<dbReference type="InterPro" id="IPR022409">
    <property type="entry name" value="PKD/Chitinase_dom"/>
</dbReference>
<dbReference type="InterPro" id="IPR011047">
    <property type="entry name" value="Quinoprotein_ADH-like_sf"/>
</dbReference>
<dbReference type="SUPFAM" id="SSF49299">
    <property type="entry name" value="PKD domain"/>
    <property type="match status" value="1"/>
</dbReference>
<dbReference type="RefSeq" id="WP_115868856.1">
    <property type="nucleotide sequence ID" value="NZ_QREG01000014.1"/>
</dbReference>
<keyword evidence="1" id="KW-0732">Signal</keyword>
<keyword evidence="4" id="KW-1185">Reference proteome</keyword>
<feature type="domain" description="PKD" evidence="2">
    <location>
        <begin position="32"/>
        <end position="113"/>
    </location>
</feature>
<dbReference type="InterPro" id="IPR002372">
    <property type="entry name" value="PQQ_rpt_dom"/>
</dbReference>
<dbReference type="SMART" id="SM00089">
    <property type="entry name" value="PKD"/>
    <property type="match status" value="1"/>
</dbReference>
<feature type="signal peptide" evidence="1">
    <location>
        <begin position="1"/>
        <end position="21"/>
    </location>
</feature>
<dbReference type="SUPFAM" id="SSF50998">
    <property type="entry name" value="Quinoprotein alcohol dehydrogenase-like"/>
    <property type="match status" value="2"/>
</dbReference>
<dbReference type="InterPro" id="IPR000601">
    <property type="entry name" value="PKD_dom"/>
</dbReference>
<dbReference type="Gene3D" id="2.40.10.480">
    <property type="match status" value="3"/>
</dbReference>
<comment type="caution">
    <text evidence="3">The sequence shown here is derived from an EMBL/GenBank/DDBJ whole genome shotgun (WGS) entry which is preliminary data.</text>
</comment>
<dbReference type="InterPro" id="IPR018391">
    <property type="entry name" value="PQQ_b-propeller_rpt"/>
</dbReference>
<evidence type="ECO:0000313" key="4">
    <source>
        <dbReference type="Proteomes" id="UP000256779"/>
    </source>
</evidence>
<dbReference type="PANTHER" id="PTHR34512:SF30">
    <property type="entry name" value="OUTER MEMBRANE PROTEIN ASSEMBLY FACTOR BAMB"/>
    <property type="match status" value="1"/>
</dbReference>
<protein>
    <submittedName>
        <fullName evidence="3">Outer membrane protein assembly factor BamB</fullName>
    </submittedName>
</protein>
<dbReference type="InterPro" id="IPR035986">
    <property type="entry name" value="PKD_dom_sf"/>
</dbReference>
<evidence type="ECO:0000256" key="1">
    <source>
        <dbReference type="SAM" id="SignalP"/>
    </source>
</evidence>
<reference evidence="3 4" key="1">
    <citation type="submission" date="2018-07" db="EMBL/GenBank/DDBJ databases">
        <title>Genomic Encyclopedia of Type Strains, Phase IV (KMG-IV): sequencing the most valuable type-strain genomes for metagenomic binning, comparative biology and taxonomic classification.</title>
        <authorList>
            <person name="Goeker M."/>
        </authorList>
    </citation>
    <scope>NUCLEOTIDE SEQUENCE [LARGE SCALE GENOMIC DNA]</scope>
    <source>
        <strain evidence="3 4">DSM 4134</strain>
    </source>
</reference>
<dbReference type="OrthoDB" id="7012117at2"/>
<dbReference type="EMBL" id="QREG01000014">
    <property type="protein sequence ID" value="RED96568.1"/>
    <property type="molecule type" value="Genomic_DNA"/>
</dbReference>
<proteinExistence type="predicted"/>
<dbReference type="SMART" id="SM00564">
    <property type="entry name" value="PQQ"/>
    <property type="match status" value="7"/>
</dbReference>
<evidence type="ECO:0000313" key="3">
    <source>
        <dbReference type="EMBL" id="RED96568.1"/>
    </source>
</evidence>
<name>A0A3D9L175_MARFU</name>
<dbReference type="Gene3D" id="2.60.40.10">
    <property type="entry name" value="Immunoglobulins"/>
    <property type="match status" value="1"/>
</dbReference>
<dbReference type="CDD" id="cd00146">
    <property type="entry name" value="PKD"/>
    <property type="match status" value="1"/>
</dbReference>
<dbReference type="FunFam" id="2.60.40.10:FF:000270">
    <property type="entry name" value="Cell surface protein"/>
    <property type="match status" value="1"/>
</dbReference>